<evidence type="ECO:0000256" key="5">
    <source>
        <dbReference type="ARBA" id="ARBA00022833"/>
    </source>
</evidence>
<dbReference type="InterPro" id="IPR000210">
    <property type="entry name" value="BTB/POZ_dom"/>
</dbReference>
<dbReference type="PANTHER" id="PTHR46287:SF4">
    <property type="entry name" value="BTB_POZ AND TAZ DOMAIN-CONTAINING PROTEIN 2"/>
    <property type="match status" value="1"/>
</dbReference>
<evidence type="ECO:0000256" key="1">
    <source>
        <dbReference type="ARBA" id="ARBA00004906"/>
    </source>
</evidence>
<reference evidence="7 8" key="1">
    <citation type="submission" date="2020-09" db="EMBL/GenBank/DDBJ databases">
        <title>De no assembly of potato wild relative species, Solanum commersonii.</title>
        <authorList>
            <person name="Cho K."/>
        </authorList>
    </citation>
    <scope>NUCLEOTIDE SEQUENCE [LARGE SCALE GENOMIC DNA]</scope>
    <source>
        <strain evidence="7">LZ3.2</strain>
        <tissue evidence="7">Leaf</tissue>
    </source>
</reference>
<comment type="pathway">
    <text evidence="1">Protein modification; protein ubiquitination.</text>
</comment>
<dbReference type="GO" id="GO:0008270">
    <property type="term" value="F:zinc ion binding"/>
    <property type="evidence" value="ECO:0007669"/>
    <property type="project" value="UniProtKB-KW"/>
</dbReference>
<feature type="domain" description="BTB" evidence="6">
    <location>
        <begin position="14"/>
        <end position="83"/>
    </location>
</feature>
<dbReference type="Pfam" id="PF02135">
    <property type="entry name" value="zf-TAZ"/>
    <property type="match status" value="1"/>
</dbReference>
<dbReference type="OrthoDB" id="6359816at2759"/>
<evidence type="ECO:0000259" key="6">
    <source>
        <dbReference type="PROSITE" id="PS50097"/>
    </source>
</evidence>
<gene>
    <name evidence="7" type="ORF">H5410_017821</name>
</gene>
<proteinExistence type="predicted"/>
<dbReference type="Gene3D" id="3.30.710.10">
    <property type="entry name" value="Potassium Channel Kv1.1, Chain A"/>
    <property type="match status" value="1"/>
</dbReference>
<dbReference type="Proteomes" id="UP000824120">
    <property type="component" value="Chromosome 3"/>
</dbReference>
<sequence>MSPNNFDAGEMPEFDIQIITSGGHRIPAHSTVLASASSVLESILVRPQKKRSSEKTIRILGVPCDAVSVFVQFLSSFKVVVRPALLYGAECWPVKNAHVQKMHVAEMRMCTKEQMKKHGIHLLALSHVYLVPQLKQRCTKGLAEQLTIENAVDMLQLARLCDAPDLYLKCLKLISTNFKKVEKSEGWKFLLEHDPQLELEILQFMDEADSRKKRTRRHRREQNLYLQLSEAMDCIEHICTEGCTSVGPCGEEPCTKKLPCSTFKTCQGVQLLIRHFATCKRRVNGGCLRCKRMWQLLRLHSSICDQPDECRVPLCRQFKEKVQRKGDDGLWKSLVEKVVSARALCSLSLPKRKREEEPKMNLHHHQVRSFLTTQCH</sequence>
<dbReference type="SUPFAM" id="SSF57933">
    <property type="entry name" value="TAZ domain"/>
    <property type="match status" value="1"/>
</dbReference>
<evidence type="ECO:0000313" key="8">
    <source>
        <dbReference type="Proteomes" id="UP000824120"/>
    </source>
</evidence>
<keyword evidence="4" id="KW-0833">Ubl conjugation pathway</keyword>
<dbReference type="InterPro" id="IPR011333">
    <property type="entry name" value="SKP1/BTB/POZ_sf"/>
</dbReference>
<name>A0A9J6A093_SOLCO</name>
<protein>
    <recommendedName>
        <fullName evidence="6">BTB domain-containing protein</fullName>
    </recommendedName>
</protein>
<organism evidence="7 8">
    <name type="scientific">Solanum commersonii</name>
    <name type="common">Commerson's wild potato</name>
    <name type="synonym">Commerson's nightshade</name>
    <dbReference type="NCBI Taxonomy" id="4109"/>
    <lineage>
        <taxon>Eukaryota</taxon>
        <taxon>Viridiplantae</taxon>
        <taxon>Streptophyta</taxon>
        <taxon>Embryophyta</taxon>
        <taxon>Tracheophyta</taxon>
        <taxon>Spermatophyta</taxon>
        <taxon>Magnoliopsida</taxon>
        <taxon>eudicotyledons</taxon>
        <taxon>Gunneridae</taxon>
        <taxon>Pentapetalae</taxon>
        <taxon>asterids</taxon>
        <taxon>lamiids</taxon>
        <taxon>Solanales</taxon>
        <taxon>Solanaceae</taxon>
        <taxon>Solanoideae</taxon>
        <taxon>Solaneae</taxon>
        <taxon>Solanum</taxon>
    </lineage>
</organism>
<dbReference type="FunFam" id="1.20.1020.10:FF:000007">
    <property type="entry name" value="BTB/POZ and TAZ domain-containing protein 2"/>
    <property type="match status" value="1"/>
</dbReference>
<keyword evidence="5" id="KW-0862">Zinc</keyword>
<dbReference type="GO" id="GO:0009725">
    <property type="term" value="P:response to hormone"/>
    <property type="evidence" value="ECO:0007669"/>
    <property type="project" value="UniProtKB-ARBA"/>
</dbReference>
<evidence type="ECO:0000256" key="2">
    <source>
        <dbReference type="ARBA" id="ARBA00022723"/>
    </source>
</evidence>
<accession>A0A9J6A093</accession>
<keyword evidence="8" id="KW-1185">Reference proteome</keyword>
<evidence type="ECO:0000256" key="3">
    <source>
        <dbReference type="ARBA" id="ARBA00022771"/>
    </source>
</evidence>
<dbReference type="InterPro" id="IPR000197">
    <property type="entry name" value="Znf_TAZ"/>
</dbReference>
<dbReference type="PANTHER" id="PTHR46287">
    <property type="entry name" value="BTB/POZ AND TAZ DOMAIN-CONTAINING PROTEIN 3-RELATED"/>
    <property type="match status" value="1"/>
</dbReference>
<dbReference type="GO" id="GO:0042542">
    <property type="term" value="P:response to hydrogen peroxide"/>
    <property type="evidence" value="ECO:0007669"/>
    <property type="project" value="UniProtKB-ARBA"/>
</dbReference>
<keyword evidence="2" id="KW-0479">Metal-binding</keyword>
<dbReference type="SMART" id="SM00225">
    <property type="entry name" value="BTB"/>
    <property type="match status" value="1"/>
</dbReference>
<dbReference type="GO" id="GO:0006355">
    <property type="term" value="P:regulation of DNA-templated transcription"/>
    <property type="evidence" value="ECO:0007669"/>
    <property type="project" value="UniProtKB-ARBA"/>
</dbReference>
<keyword evidence="3" id="KW-0863">Zinc-finger</keyword>
<dbReference type="FunFam" id="1.25.40.420:FF:000012">
    <property type="entry name" value="BTB/POZ and TAZ domain-containing protein 2"/>
    <property type="match status" value="1"/>
</dbReference>
<dbReference type="EMBL" id="JACXVP010000003">
    <property type="protein sequence ID" value="KAG5617997.1"/>
    <property type="molecule type" value="Genomic_DNA"/>
</dbReference>
<comment type="caution">
    <text evidence="7">The sequence shown here is derived from an EMBL/GenBank/DDBJ whole genome shotgun (WGS) entry which is preliminary data.</text>
</comment>
<dbReference type="CDD" id="cd14733">
    <property type="entry name" value="BACK"/>
    <property type="match status" value="1"/>
</dbReference>
<dbReference type="SMART" id="SM00551">
    <property type="entry name" value="ZnF_TAZ"/>
    <property type="match status" value="1"/>
</dbReference>
<dbReference type="GO" id="GO:0005516">
    <property type="term" value="F:calmodulin binding"/>
    <property type="evidence" value="ECO:0007669"/>
    <property type="project" value="UniProtKB-ARBA"/>
</dbReference>
<dbReference type="Gene3D" id="1.20.1020.10">
    <property type="entry name" value="TAZ domain"/>
    <property type="match status" value="1"/>
</dbReference>
<dbReference type="SUPFAM" id="SSF54695">
    <property type="entry name" value="POZ domain"/>
    <property type="match status" value="1"/>
</dbReference>
<dbReference type="AlphaFoldDB" id="A0A9J6A093"/>
<dbReference type="Pfam" id="PF00651">
    <property type="entry name" value="BTB"/>
    <property type="match status" value="1"/>
</dbReference>
<dbReference type="GO" id="GO:0009751">
    <property type="term" value="P:response to salicylic acid"/>
    <property type="evidence" value="ECO:0007669"/>
    <property type="project" value="UniProtKB-ARBA"/>
</dbReference>
<evidence type="ECO:0000313" key="7">
    <source>
        <dbReference type="EMBL" id="KAG5617997.1"/>
    </source>
</evidence>
<dbReference type="GO" id="GO:0005634">
    <property type="term" value="C:nucleus"/>
    <property type="evidence" value="ECO:0007669"/>
    <property type="project" value="TreeGrafter"/>
</dbReference>
<evidence type="ECO:0000256" key="4">
    <source>
        <dbReference type="ARBA" id="ARBA00022786"/>
    </source>
</evidence>
<dbReference type="InterPro" id="IPR044513">
    <property type="entry name" value="BT1/2/3/4/5"/>
</dbReference>
<dbReference type="Gene3D" id="1.25.40.420">
    <property type="match status" value="1"/>
</dbReference>
<dbReference type="InterPro" id="IPR035898">
    <property type="entry name" value="TAZ_dom_sf"/>
</dbReference>
<dbReference type="PROSITE" id="PS50097">
    <property type="entry name" value="BTB"/>
    <property type="match status" value="1"/>
</dbReference>